<comment type="caution">
    <text evidence="1">The sequence shown here is derived from an EMBL/GenBank/DDBJ whole genome shotgun (WGS) entry which is preliminary data.</text>
</comment>
<organism evidence="1 2">
    <name type="scientific">Candidatus Woesebacteria bacterium GW2011_GWB1_38_5b</name>
    <dbReference type="NCBI Taxonomy" id="1618569"/>
    <lineage>
        <taxon>Bacteria</taxon>
        <taxon>Candidatus Woeseibacteriota</taxon>
    </lineage>
</organism>
<evidence type="ECO:0000313" key="2">
    <source>
        <dbReference type="Proteomes" id="UP000034181"/>
    </source>
</evidence>
<sequence length="207" mass="24003">MKKIPFVANSSDNMHCCPAVFRMLSKYYFDEDLNWREIDRIMKSVSRKGTWTFPGLTYLAKKGLKITSVEPVNYQKLYKYGPDYLRKVVGKDTANYYLYKSNIQSVIPFIPEFLENVKHEIRKGSIEEIIRNLKEGFLVSVEVNSRILNNKPGFSLHYILLYDCDGENIVFHDPGLPPIKARKITLKDFEKAFNFPGSNGGITIFRK</sequence>
<dbReference type="AlphaFoldDB" id="A0A0G0NB67"/>
<evidence type="ECO:0008006" key="3">
    <source>
        <dbReference type="Google" id="ProtNLM"/>
    </source>
</evidence>
<proteinExistence type="predicted"/>
<dbReference type="Proteomes" id="UP000034181">
    <property type="component" value="Unassembled WGS sequence"/>
</dbReference>
<dbReference type="EMBL" id="LBUZ01000034">
    <property type="protein sequence ID" value="KKQ74356.1"/>
    <property type="molecule type" value="Genomic_DNA"/>
</dbReference>
<dbReference type="Gene3D" id="3.90.70.10">
    <property type="entry name" value="Cysteine proteinases"/>
    <property type="match status" value="1"/>
</dbReference>
<protein>
    <recommendedName>
        <fullName evidence="3">Peptidase C39-like domain-containing protein</fullName>
    </recommendedName>
</protein>
<accession>A0A0G0NB67</accession>
<gene>
    <name evidence="1" type="ORF">US96_C0034G0017</name>
</gene>
<reference evidence="1 2" key="1">
    <citation type="journal article" date="2015" name="Nature">
        <title>rRNA introns, odd ribosomes, and small enigmatic genomes across a large radiation of phyla.</title>
        <authorList>
            <person name="Brown C.T."/>
            <person name="Hug L.A."/>
            <person name="Thomas B.C."/>
            <person name="Sharon I."/>
            <person name="Castelle C.J."/>
            <person name="Singh A."/>
            <person name="Wilkins M.J."/>
            <person name="Williams K.H."/>
            <person name="Banfield J.F."/>
        </authorList>
    </citation>
    <scope>NUCLEOTIDE SEQUENCE [LARGE SCALE GENOMIC DNA]</scope>
</reference>
<name>A0A0G0NB67_9BACT</name>
<evidence type="ECO:0000313" key="1">
    <source>
        <dbReference type="EMBL" id="KKQ74356.1"/>
    </source>
</evidence>